<reference evidence="1" key="1">
    <citation type="submission" date="2022-09" db="EMBL/GenBank/DDBJ databases">
        <title>Interaction between co-microsymbionts with complementary sets of symbiotic genes in legume-rhizobium systems.</title>
        <authorList>
            <person name="Safronova V."/>
            <person name="Sazanova A."/>
            <person name="Afonin A."/>
            <person name="Chirak E."/>
        </authorList>
    </citation>
    <scope>NUCLEOTIDE SEQUENCE</scope>
    <source>
        <strain evidence="1">A18/3m</strain>
    </source>
</reference>
<evidence type="ECO:0000313" key="1">
    <source>
        <dbReference type="EMBL" id="UXN57572.1"/>
    </source>
</evidence>
<dbReference type="Proteomes" id="UP001061991">
    <property type="component" value="Plasmid p_unnamed3"/>
</dbReference>
<keyword evidence="1" id="KW-0614">Plasmid</keyword>
<sequence length="142" mass="15162">MHTVGFGARKTGGRWAHSPRAGTAALTATVPGGICVGKTILYGILVATIAIPGMVTVGPVFLAYKDFIPVAVLTLFSYFKAILKELDEAAAMDGYSLLDTMFRIIFPVTMPGCAVTFLLLFIAAGTTFCSPPRQPSRRMPDF</sequence>
<proteinExistence type="predicted"/>
<organism evidence="1 2">
    <name type="scientific">Phyllobacterium zundukense</name>
    <dbReference type="NCBI Taxonomy" id="1867719"/>
    <lineage>
        <taxon>Bacteria</taxon>
        <taxon>Pseudomonadati</taxon>
        <taxon>Pseudomonadota</taxon>
        <taxon>Alphaproteobacteria</taxon>
        <taxon>Hyphomicrobiales</taxon>
        <taxon>Phyllobacteriaceae</taxon>
        <taxon>Phyllobacterium</taxon>
    </lineage>
</organism>
<name>A0ACD4CVQ5_9HYPH</name>
<protein>
    <submittedName>
        <fullName evidence="1">Uncharacterized protein</fullName>
    </submittedName>
</protein>
<accession>A0ACD4CVQ5</accession>
<geneLocation type="plasmid" evidence="1 2">
    <name>p_unnamed3</name>
</geneLocation>
<keyword evidence="2" id="KW-1185">Reference proteome</keyword>
<gene>
    <name evidence="1" type="ORF">N8E88_04425</name>
</gene>
<dbReference type="EMBL" id="CP104970">
    <property type="protein sequence ID" value="UXN57572.1"/>
    <property type="molecule type" value="Genomic_DNA"/>
</dbReference>
<evidence type="ECO:0000313" key="2">
    <source>
        <dbReference type="Proteomes" id="UP001061991"/>
    </source>
</evidence>